<gene>
    <name evidence="1" type="primary">BQ5605_C009g05506</name>
    <name evidence="1" type="ORF">BQ5605_C009G05506</name>
</gene>
<dbReference type="Proteomes" id="UP000249464">
    <property type="component" value="Unassembled WGS sequence"/>
</dbReference>
<keyword evidence="2" id="KW-1185">Reference proteome</keyword>
<dbReference type="AlphaFoldDB" id="A0A2X0N0A6"/>
<name>A0A2X0N0A6_9BASI</name>
<organism evidence="1 2">
    <name type="scientific">Microbotryum silenes-dioicae</name>
    <dbReference type="NCBI Taxonomy" id="796604"/>
    <lineage>
        <taxon>Eukaryota</taxon>
        <taxon>Fungi</taxon>
        <taxon>Dikarya</taxon>
        <taxon>Basidiomycota</taxon>
        <taxon>Pucciniomycotina</taxon>
        <taxon>Microbotryomycetes</taxon>
        <taxon>Microbotryales</taxon>
        <taxon>Microbotryaceae</taxon>
        <taxon>Microbotryum</taxon>
    </lineage>
</organism>
<dbReference type="EMBL" id="FQNC01000049">
    <property type="protein sequence ID" value="SGY81567.1"/>
    <property type="molecule type" value="Genomic_DNA"/>
</dbReference>
<sequence>MELREVSNEGVAERTELKLGEAGRMCWQTCLTRVAKRRNDEFGVCQQIGVERAEFLRLGARYSGGRCSVEGYAYRGHRGVVGGQDVLGFVGAGVGCHVVGAGSAE</sequence>
<evidence type="ECO:0000313" key="2">
    <source>
        <dbReference type="Proteomes" id="UP000249464"/>
    </source>
</evidence>
<accession>A0A2X0N0A6</accession>
<proteinExistence type="predicted"/>
<evidence type="ECO:0000313" key="1">
    <source>
        <dbReference type="EMBL" id="SGY81567.1"/>
    </source>
</evidence>
<reference evidence="1 2" key="1">
    <citation type="submission" date="2016-11" db="EMBL/GenBank/DDBJ databases">
        <authorList>
            <person name="Jaros S."/>
            <person name="Januszkiewicz K."/>
            <person name="Wedrychowicz H."/>
        </authorList>
    </citation>
    <scope>NUCLEOTIDE SEQUENCE [LARGE SCALE GENOMIC DNA]</scope>
</reference>
<protein>
    <submittedName>
        <fullName evidence="1">BQ5605_C009g05506 protein</fullName>
    </submittedName>
</protein>